<reference evidence="4" key="1">
    <citation type="submission" date="2018-07" db="EMBL/GenBank/DDBJ databases">
        <authorList>
            <person name="Gao Z.-S."/>
            <person name="Jia H.-M."/>
            <person name="Jia H.-J."/>
            <person name="Cai Q.-L."/>
            <person name="Wang Y."/>
            <person name="Zhao H.-B."/>
        </authorList>
    </citation>
    <scope>NUCLEOTIDE SEQUENCE</scope>
    <source>
        <tissue evidence="4">Leaves</tissue>
    </source>
</reference>
<reference evidence="4 5" key="2">
    <citation type="journal article" date="2019" name="Plant Biotechnol. J.">
        <title>The red bayberry genome and genetic basis of sex determination.</title>
        <authorList>
            <person name="Jia H.M."/>
            <person name="Jia H.J."/>
            <person name="Cai Q.L."/>
            <person name="Wang Y."/>
            <person name="Zhao H.B."/>
            <person name="Yang W.F."/>
            <person name="Wang G.Y."/>
            <person name="Li Y.H."/>
            <person name="Zhan D.L."/>
            <person name="Shen Y.T."/>
            <person name="Niu Q.F."/>
            <person name="Chang L."/>
            <person name="Qiu J."/>
            <person name="Zhao L."/>
            <person name="Xie H.B."/>
            <person name="Fu W.Y."/>
            <person name="Jin J."/>
            <person name="Li X.W."/>
            <person name="Jiao Y."/>
            <person name="Zhou C.C."/>
            <person name="Tu T."/>
            <person name="Chai C.Y."/>
            <person name="Gao J.L."/>
            <person name="Fan L.J."/>
            <person name="van de Weg E."/>
            <person name="Wang J.Y."/>
            <person name="Gao Z.S."/>
        </authorList>
    </citation>
    <scope>NUCLEOTIDE SEQUENCE [LARGE SCALE GENOMIC DNA]</scope>
    <source>
        <tissue evidence="4">Leaves</tissue>
    </source>
</reference>
<reference evidence="4" key="3">
    <citation type="submission" date="2019-09" db="EMBL/GenBank/DDBJ databases">
        <authorList>
            <person name="Gao Z."/>
        </authorList>
    </citation>
    <scope>NUCLEOTIDE SEQUENCE</scope>
    <source>
        <tissue evidence="4">Leaves</tissue>
    </source>
</reference>
<dbReference type="EMBL" id="RXIC02000023">
    <property type="protein sequence ID" value="KAB1212420.1"/>
    <property type="molecule type" value="Genomic_DNA"/>
</dbReference>
<feature type="repeat" description="PPR" evidence="2">
    <location>
        <begin position="247"/>
        <end position="281"/>
    </location>
</feature>
<evidence type="ECO:0000313" key="3">
    <source>
        <dbReference type="EMBL" id="KAB1212413.1"/>
    </source>
</evidence>
<dbReference type="Proteomes" id="UP000516437">
    <property type="component" value="Chromosome 5"/>
</dbReference>
<evidence type="ECO:0000313" key="4">
    <source>
        <dbReference type="EMBL" id="KAB1212420.1"/>
    </source>
</evidence>
<evidence type="ECO:0000256" key="2">
    <source>
        <dbReference type="PROSITE-ProRule" id="PRU00708"/>
    </source>
</evidence>
<gene>
    <name evidence="3" type="ORF">CJ030_MR5G023955</name>
    <name evidence="4" type="ORF">CJ030_MR5G023962</name>
</gene>
<dbReference type="EMBL" id="RXIC02000023">
    <property type="protein sequence ID" value="KAB1212413.1"/>
    <property type="molecule type" value="Genomic_DNA"/>
</dbReference>
<dbReference type="InterPro" id="IPR046960">
    <property type="entry name" value="PPR_At4g14850-like_plant"/>
</dbReference>
<feature type="repeat" description="PPR" evidence="2">
    <location>
        <begin position="476"/>
        <end position="510"/>
    </location>
</feature>
<dbReference type="NCBIfam" id="TIGR00756">
    <property type="entry name" value="PPR"/>
    <property type="match status" value="4"/>
</dbReference>
<protein>
    <recommendedName>
        <fullName evidence="6">Pentacotripeptide-repeat region of PRORP domain-containing protein</fullName>
    </recommendedName>
</protein>
<dbReference type="Pfam" id="PF13041">
    <property type="entry name" value="PPR_2"/>
    <property type="match status" value="3"/>
</dbReference>
<evidence type="ECO:0008006" key="6">
    <source>
        <dbReference type="Google" id="ProtNLM"/>
    </source>
</evidence>
<evidence type="ECO:0000256" key="1">
    <source>
        <dbReference type="ARBA" id="ARBA00022737"/>
    </source>
</evidence>
<dbReference type="GO" id="GO:0003723">
    <property type="term" value="F:RNA binding"/>
    <property type="evidence" value="ECO:0007669"/>
    <property type="project" value="InterPro"/>
</dbReference>
<feature type="repeat" description="PPR" evidence="2">
    <location>
        <begin position="578"/>
        <end position="612"/>
    </location>
</feature>
<dbReference type="PANTHER" id="PTHR47926:SF423">
    <property type="entry name" value="REPEAT-CONTAINING PROTEIN, PUTATIVE-RELATED"/>
    <property type="match status" value="1"/>
</dbReference>
<dbReference type="FunFam" id="1.25.40.10:FF:000242">
    <property type="entry name" value="Pentatricopeptide repeat-containing protein"/>
    <property type="match status" value="1"/>
</dbReference>
<comment type="caution">
    <text evidence="4">The sequence shown here is derived from an EMBL/GenBank/DDBJ whole genome shotgun (WGS) entry which is preliminary data.</text>
</comment>
<dbReference type="FunFam" id="1.25.40.10:FF:001096">
    <property type="entry name" value="Pentatricopeptide repeat-containing protein"/>
    <property type="match status" value="1"/>
</dbReference>
<sequence>MHALTITTGPVPNQPIFPYNRIVSQYASLGDLYAARNLFEKMPQRNVVSYNAIISAYSRYRNVEGAWNSFYEMRSCGFRPTQFTLGGLLSCEALDLHRGVQLHALATKNGLFHADAFVGTSLLVLFGRHGCVEEAVFAFEEMPRKSLVTWNSMLSILGHHGFVEDCAFLFHELMTVEIAMSGSSFVGLLSGFSCNQNLDYGEQIHGLVIKKGFDHEVSVVNSLINMYAKCGVLVSARKIFETMPVWDVVSWNTIIAAEASSERPGKALELFCVMRMSGVFPSQATFVSVINSFTSLEIPIYGEFIHAKAIRSGFDSDVYVGTSLVDFYARWDKLDNAHCCFDKINEKNVVSWNTLILGYSNECSSTSITLLQDMMRSGYRPNDLSFSAVLGSSLALEVQQLHGLIERMGYQNNECLSNYLVASYARNGMISNAVFFITASSNQLPVVHSNIIAGIYNRHGQYNETLKLLSLLEEPDLVSWNIVIAACTRNKDYKEVFELFKHMQTVHILPDNYTFVSLLSVCTKLCNLSLGSSIHGLMLKTDFNHCDTFVCNVLINMYGKCGSIEGSVNIFDKMTNRNLITWTALISALGLNGYAHEALGRFREMELLGFKPDRTALIAVLTACRHGGLVMEGMELFGQMKNYGVEVEMDHYHCMVDLLAKYGHVREAEKMISRMPFPPDAIIWRSFLEGCKRQGIVKEQATGA</sequence>
<dbReference type="InterPro" id="IPR011990">
    <property type="entry name" value="TPR-like_helical_dom_sf"/>
</dbReference>
<dbReference type="Gene3D" id="1.25.40.10">
    <property type="entry name" value="Tetratricopeptide repeat domain"/>
    <property type="match status" value="6"/>
</dbReference>
<feature type="repeat" description="PPR" evidence="2">
    <location>
        <begin position="547"/>
        <end position="577"/>
    </location>
</feature>
<dbReference type="InterPro" id="IPR002885">
    <property type="entry name" value="PPR_rpt"/>
</dbReference>
<feature type="repeat" description="PPR" evidence="2">
    <location>
        <begin position="46"/>
        <end position="80"/>
    </location>
</feature>
<evidence type="ECO:0000313" key="5">
    <source>
        <dbReference type="Proteomes" id="UP000516437"/>
    </source>
</evidence>
<dbReference type="PROSITE" id="PS51375">
    <property type="entry name" value="PPR"/>
    <property type="match status" value="5"/>
</dbReference>
<dbReference type="OrthoDB" id="1913111at2759"/>
<proteinExistence type="predicted"/>
<dbReference type="FunFam" id="1.25.40.10:FF:000073">
    <property type="entry name" value="Pentatricopeptide repeat-containing protein chloroplastic"/>
    <property type="match status" value="1"/>
</dbReference>
<dbReference type="PANTHER" id="PTHR47926">
    <property type="entry name" value="PENTATRICOPEPTIDE REPEAT-CONTAINING PROTEIN"/>
    <property type="match status" value="1"/>
</dbReference>
<organism evidence="4 5">
    <name type="scientific">Morella rubra</name>
    <name type="common">Chinese bayberry</name>
    <dbReference type="NCBI Taxonomy" id="262757"/>
    <lineage>
        <taxon>Eukaryota</taxon>
        <taxon>Viridiplantae</taxon>
        <taxon>Streptophyta</taxon>
        <taxon>Embryophyta</taxon>
        <taxon>Tracheophyta</taxon>
        <taxon>Spermatophyta</taxon>
        <taxon>Magnoliopsida</taxon>
        <taxon>eudicotyledons</taxon>
        <taxon>Gunneridae</taxon>
        <taxon>Pentapetalae</taxon>
        <taxon>rosids</taxon>
        <taxon>fabids</taxon>
        <taxon>Fagales</taxon>
        <taxon>Myricaceae</taxon>
        <taxon>Morella</taxon>
    </lineage>
</organism>
<accession>A0A6A1VN93</accession>
<keyword evidence="5" id="KW-1185">Reference proteome</keyword>
<name>A0A6A1VN93_9ROSI</name>
<dbReference type="GO" id="GO:0009451">
    <property type="term" value="P:RNA modification"/>
    <property type="evidence" value="ECO:0007669"/>
    <property type="project" value="InterPro"/>
</dbReference>
<dbReference type="AlphaFoldDB" id="A0A6A1VN93"/>
<keyword evidence="1" id="KW-0677">Repeat</keyword>
<dbReference type="Pfam" id="PF01535">
    <property type="entry name" value="PPR"/>
    <property type="match status" value="7"/>
</dbReference>